<dbReference type="InterPro" id="IPR050704">
    <property type="entry name" value="Peptidase_C85-like"/>
</dbReference>
<evidence type="ECO:0000313" key="3">
    <source>
        <dbReference type="EMBL" id="CAC5392242.1"/>
    </source>
</evidence>
<dbReference type="PROSITE" id="PS50802">
    <property type="entry name" value="OTU"/>
    <property type="match status" value="1"/>
</dbReference>
<dbReference type="OrthoDB" id="6137149at2759"/>
<evidence type="ECO:0000313" key="4">
    <source>
        <dbReference type="Proteomes" id="UP000507470"/>
    </source>
</evidence>
<dbReference type="CDD" id="cd22755">
    <property type="entry name" value="OTU_CeDUB-like"/>
    <property type="match status" value="1"/>
</dbReference>
<protein>
    <recommendedName>
        <fullName evidence="2">OTU domain-containing protein</fullName>
    </recommendedName>
</protein>
<evidence type="ECO:0000256" key="1">
    <source>
        <dbReference type="SAM" id="Phobius"/>
    </source>
</evidence>
<dbReference type="GO" id="GO:0016579">
    <property type="term" value="P:protein deubiquitination"/>
    <property type="evidence" value="ECO:0007669"/>
    <property type="project" value="TreeGrafter"/>
</dbReference>
<accession>A0A6J8C9F3</accession>
<dbReference type="SUPFAM" id="SSF54001">
    <property type="entry name" value="Cysteine proteinases"/>
    <property type="match status" value="1"/>
</dbReference>
<name>A0A6J8C9F3_MYTCO</name>
<keyword evidence="1" id="KW-0812">Transmembrane</keyword>
<dbReference type="GO" id="GO:0004843">
    <property type="term" value="F:cysteine-type deubiquitinase activity"/>
    <property type="evidence" value="ECO:0007669"/>
    <property type="project" value="TreeGrafter"/>
</dbReference>
<feature type="domain" description="OTU" evidence="2">
    <location>
        <begin position="179"/>
        <end position="311"/>
    </location>
</feature>
<keyword evidence="1" id="KW-1133">Transmembrane helix</keyword>
<dbReference type="InterPro" id="IPR038765">
    <property type="entry name" value="Papain-like_cys_pep_sf"/>
</dbReference>
<gene>
    <name evidence="3" type="ORF">MCOR_27190</name>
</gene>
<dbReference type="Gene3D" id="3.90.70.80">
    <property type="match status" value="1"/>
</dbReference>
<dbReference type="AlphaFoldDB" id="A0A6J8C9F3"/>
<proteinExistence type="predicted"/>
<dbReference type="Pfam" id="PF02338">
    <property type="entry name" value="OTU"/>
    <property type="match status" value="1"/>
</dbReference>
<sequence length="414" mass="47838">MDCQTWSRGHYMVGYFIPVSVIINSQLLSPYLVKLLKERKQYLACGVVDAKERDLQGKLCENGSSIVIELTDIYHLYDILKEFVKDDPQSLFEITSVNVTFSPKDKDKSNTKKTYNDGKTNVVKDKDLEILGSYLCSNLNYIPLEYITKQKLCSKFKISHKNVKETADTSVTLNMGKPVKLKSIISDGNCLFRALSFAISQRRECHIQIRKKIVDHILHISKDLSSFVRDPYENAEEYVRMQKMKESNTWGTELEILAASHLMQADIYTFTSNKWIKYSAHQIDKDINVENEAIYLKHVEESSHYEVVMSVEGNREYDLLEKSKNNKSIYVDFDKLQSNICTDHDVKKSNTLPNEIFEIGEHTDITDLTKKRSREVEVNISNDNAKYKKGHTSMATKLLMIGIWKCYIQPYTQV</sequence>
<dbReference type="EMBL" id="CACVKT020004932">
    <property type="protein sequence ID" value="CAC5392242.1"/>
    <property type="molecule type" value="Genomic_DNA"/>
</dbReference>
<keyword evidence="1" id="KW-0472">Membrane</keyword>
<dbReference type="Proteomes" id="UP000507470">
    <property type="component" value="Unassembled WGS sequence"/>
</dbReference>
<evidence type="ECO:0000259" key="2">
    <source>
        <dbReference type="PROSITE" id="PS50802"/>
    </source>
</evidence>
<dbReference type="InterPro" id="IPR003323">
    <property type="entry name" value="OTU_dom"/>
</dbReference>
<reference evidence="3 4" key="1">
    <citation type="submission" date="2020-06" db="EMBL/GenBank/DDBJ databases">
        <authorList>
            <person name="Li R."/>
            <person name="Bekaert M."/>
        </authorList>
    </citation>
    <scope>NUCLEOTIDE SEQUENCE [LARGE SCALE GENOMIC DNA]</scope>
    <source>
        <strain evidence="4">wild</strain>
    </source>
</reference>
<organism evidence="3 4">
    <name type="scientific">Mytilus coruscus</name>
    <name type="common">Sea mussel</name>
    <dbReference type="NCBI Taxonomy" id="42192"/>
    <lineage>
        <taxon>Eukaryota</taxon>
        <taxon>Metazoa</taxon>
        <taxon>Spiralia</taxon>
        <taxon>Lophotrochozoa</taxon>
        <taxon>Mollusca</taxon>
        <taxon>Bivalvia</taxon>
        <taxon>Autobranchia</taxon>
        <taxon>Pteriomorphia</taxon>
        <taxon>Mytilida</taxon>
        <taxon>Mytiloidea</taxon>
        <taxon>Mytilidae</taxon>
        <taxon>Mytilinae</taxon>
        <taxon>Mytilus</taxon>
    </lineage>
</organism>
<feature type="transmembrane region" description="Helical" evidence="1">
    <location>
        <begin position="12"/>
        <end position="33"/>
    </location>
</feature>
<keyword evidence="4" id="KW-1185">Reference proteome</keyword>
<dbReference type="PANTHER" id="PTHR12419">
    <property type="entry name" value="OTU DOMAIN CONTAINING PROTEIN"/>
    <property type="match status" value="1"/>
</dbReference>